<dbReference type="InterPro" id="IPR029149">
    <property type="entry name" value="Creatin/AminoP/Spt16_N"/>
</dbReference>
<dbReference type="Pfam" id="PF16189">
    <property type="entry name" value="Creatinase_N_2"/>
    <property type="match status" value="1"/>
</dbReference>
<dbReference type="InterPro" id="IPR036005">
    <property type="entry name" value="Creatinase/aminopeptidase-like"/>
</dbReference>
<dbReference type="Pfam" id="PF16188">
    <property type="entry name" value="Peptidase_M24_C"/>
    <property type="match status" value="1"/>
</dbReference>
<dbReference type="Gene3D" id="3.40.350.10">
    <property type="entry name" value="Creatinase/prolidase N-terminal domain"/>
    <property type="match status" value="2"/>
</dbReference>
<evidence type="ECO:0000256" key="6">
    <source>
        <dbReference type="SAM" id="MobiDB-lite"/>
    </source>
</evidence>
<evidence type="ECO:0000256" key="5">
    <source>
        <dbReference type="ARBA" id="ARBA00023211"/>
    </source>
</evidence>
<dbReference type="GeneID" id="38777346"/>
<feature type="region of interest" description="Disordered" evidence="6">
    <location>
        <begin position="108"/>
        <end position="243"/>
    </location>
</feature>
<dbReference type="GO" id="GO:0070006">
    <property type="term" value="F:metalloaminopeptidase activity"/>
    <property type="evidence" value="ECO:0007669"/>
    <property type="project" value="InterPro"/>
</dbReference>
<feature type="compositionally biased region" description="Basic residues" evidence="6">
    <location>
        <begin position="153"/>
        <end position="164"/>
    </location>
</feature>
<dbReference type="SUPFAM" id="SSF53092">
    <property type="entry name" value="Creatinase/prolidase N-terminal domain"/>
    <property type="match status" value="1"/>
</dbReference>
<dbReference type="FunFam" id="3.90.230.10:FF:000007">
    <property type="entry name" value="Xaa-Pro aminopeptidase P"/>
    <property type="match status" value="1"/>
</dbReference>
<dbReference type="Pfam" id="PF01321">
    <property type="entry name" value="Creatinase_N"/>
    <property type="match status" value="1"/>
</dbReference>
<dbReference type="InParanoid" id="A0A401GE25"/>
<dbReference type="InterPro" id="IPR050422">
    <property type="entry name" value="X-Pro_aminopeptidase_P"/>
</dbReference>
<name>A0A401GE25_9APHY</name>
<evidence type="ECO:0000256" key="1">
    <source>
        <dbReference type="ARBA" id="ARBA00001936"/>
    </source>
</evidence>
<dbReference type="PANTHER" id="PTHR43763">
    <property type="entry name" value="XAA-PRO AMINOPEPTIDASE 1"/>
    <property type="match status" value="1"/>
</dbReference>
<feature type="compositionally biased region" description="Acidic residues" evidence="6">
    <location>
        <begin position="120"/>
        <end position="132"/>
    </location>
</feature>
<feature type="compositionally biased region" description="Polar residues" evidence="6">
    <location>
        <begin position="207"/>
        <end position="225"/>
    </location>
</feature>
<protein>
    <submittedName>
        <fullName evidence="10">Probable Xaa-Pro aminopeptidase</fullName>
    </submittedName>
</protein>
<proteinExistence type="inferred from homology"/>
<dbReference type="Proteomes" id="UP000287166">
    <property type="component" value="Unassembled WGS sequence"/>
</dbReference>
<dbReference type="Pfam" id="PF00557">
    <property type="entry name" value="Peptidase_M24"/>
    <property type="match status" value="1"/>
</dbReference>
<feature type="domain" description="Peptidase M24 C-terminal" evidence="9">
    <location>
        <begin position="811"/>
        <end position="870"/>
    </location>
</feature>
<dbReference type="GO" id="GO:0046872">
    <property type="term" value="F:metal ion binding"/>
    <property type="evidence" value="ECO:0007669"/>
    <property type="project" value="UniProtKB-KW"/>
</dbReference>
<evidence type="ECO:0000256" key="3">
    <source>
        <dbReference type="ARBA" id="ARBA00022723"/>
    </source>
</evidence>
<keyword evidence="11" id="KW-1185">Reference proteome</keyword>
<evidence type="ECO:0000256" key="2">
    <source>
        <dbReference type="ARBA" id="ARBA00008766"/>
    </source>
</evidence>
<feature type="region of interest" description="Disordered" evidence="6">
    <location>
        <begin position="1"/>
        <end position="95"/>
    </location>
</feature>
<dbReference type="PANTHER" id="PTHR43763:SF17">
    <property type="entry name" value="AMINOPEPTIDASE P, CYTOPLASMIC-RELATED"/>
    <property type="match status" value="1"/>
</dbReference>
<evidence type="ECO:0000259" key="9">
    <source>
        <dbReference type="Pfam" id="PF16188"/>
    </source>
</evidence>
<feature type="compositionally biased region" description="Basic and acidic residues" evidence="6">
    <location>
        <begin position="46"/>
        <end position="56"/>
    </location>
</feature>
<dbReference type="Gene3D" id="3.90.230.10">
    <property type="entry name" value="Creatinase/methionine aminopeptidase superfamily"/>
    <property type="match status" value="1"/>
</dbReference>
<feature type="domain" description="Peptidase M24" evidence="7">
    <location>
        <begin position="587"/>
        <end position="798"/>
    </location>
</feature>
<evidence type="ECO:0000259" key="8">
    <source>
        <dbReference type="Pfam" id="PF01321"/>
    </source>
</evidence>
<comment type="similarity">
    <text evidence="2">Belongs to the peptidase M24B family.</text>
</comment>
<evidence type="ECO:0000256" key="4">
    <source>
        <dbReference type="ARBA" id="ARBA00022801"/>
    </source>
</evidence>
<comment type="cofactor">
    <cofactor evidence="1">
        <name>Mn(2+)</name>
        <dbReference type="ChEBI" id="CHEBI:29035"/>
    </cofactor>
</comment>
<organism evidence="10 11">
    <name type="scientific">Sparassis crispa</name>
    <dbReference type="NCBI Taxonomy" id="139825"/>
    <lineage>
        <taxon>Eukaryota</taxon>
        <taxon>Fungi</taxon>
        <taxon>Dikarya</taxon>
        <taxon>Basidiomycota</taxon>
        <taxon>Agaricomycotina</taxon>
        <taxon>Agaricomycetes</taxon>
        <taxon>Polyporales</taxon>
        <taxon>Sparassidaceae</taxon>
        <taxon>Sparassis</taxon>
    </lineage>
</organism>
<dbReference type="InterPro" id="IPR000994">
    <property type="entry name" value="Pept_M24"/>
</dbReference>
<keyword evidence="4" id="KW-0378">Hydrolase</keyword>
<keyword evidence="10" id="KW-0645">Protease</keyword>
<evidence type="ECO:0000313" key="11">
    <source>
        <dbReference type="Proteomes" id="UP000287166"/>
    </source>
</evidence>
<evidence type="ECO:0000259" key="7">
    <source>
        <dbReference type="Pfam" id="PF00557"/>
    </source>
</evidence>
<dbReference type="GO" id="GO:0005737">
    <property type="term" value="C:cytoplasm"/>
    <property type="evidence" value="ECO:0007669"/>
    <property type="project" value="UniProtKB-ARBA"/>
</dbReference>
<keyword evidence="10" id="KW-0031">Aminopeptidase</keyword>
<reference evidence="10 11" key="1">
    <citation type="journal article" date="2018" name="Sci. Rep.">
        <title>Genome sequence of the cauliflower mushroom Sparassis crispa (Hanabiratake) and its association with beneficial usage.</title>
        <authorList>
            <person name="Kiyama R."/>
            <person name="Furutani Y."/>
            <person name="Kawaguchi K."/>
            <person name="Nakanishi T."/>
        </authorList>
    </citation>
    <scope>NUCLEOTIDE SEQUENCE [LARGE SCALE GENOMIC DNA]</scope>
</reference>
<evidence type="ECO:0000313" key="10">
    <source>
        <dbReference type="EMBL" id="GBE80429.1"/>
    </source>
</evidence>
<dbReference type="OrthoDB" id="9995434at2759"/>
<dbReference type="SUPFAM" id="SSF101447">
    <property type="entry name" value="Formin homology 2 domain (FH2 domain)"/>
    <property type="match status" value="1"/>
</dbReference>
<sequence>MAPPPPPPPPPPPLCLPFSLGGKKPRRRLTYSEKSETDAFSSQRSSIDRLERHDSESYNVPSFHNEAREVRPVLRRATTTKRTTKGAPAVPPKDATIKRRWPYGYGWGIGKKNKEKEEMAREEEDVVSDEDVNSLWRTDDVPAPQYQSPHNSNRSKHSKQSSHHSKPETASKHSYNSGSIHYMNPTIPPATRSPSDHIYSNPLPPAGTNSRSNTFKSNITKSSGNSRDKSRRPRLYPSESSSTLVGSLLERKVNDNDPIPPRLDSTGRLEALRELMRKENLDYYVVPTEDAHGSEYVAVNDKRREWISGFTGSAGQAVISQTNAYLIADSRYWIQAREQIDRNWELVKAGAPRQPADWVEWIASLRDEVRIGIDARMIPHETASKLNSILQPKKSKLVYPPQNLVDLIWREKPSRSRNPIFVQTIEFSGREASAKLSEVRRWIREQPPSVPSYSKSEPKPSQMQVGMLLSNLSDIAYLLNLRGDDIPFNPVFHSYLFVGFDTTVLFIEQAKITEAVESYLESIAVERRDYNDLWTFLRRKQWGEGKIIISPKTSYAISLMLTSFNYTVLEPYVEHMKSIKNQTELDGLRRAYLRDGAAFVRWFAWLEHKMGQGYDITEYEAAWRLTEFRRLNKHYMGLAYENISASGPNAALPHYSPRKATARMIDRNTPYLNDSGGQYRDGTCDTTRTVHFGRPSEEQCVAYTRVLQGHIAIDSAIFPAGTSGTQLDVLARKTLWQDGMNYGHGTGHGVGAFLNVHEGPQGFSSTTPFVPGHVLTNEPGIYKEGHWGMRIESALFVKKVRTKNERPGDTWLGFERLTCVPIQTRMVKDEMLTRDERQWLKIHNRRCYELLEPYLRDDKRALKWLQREAERGIGLAKAPAGISIDWD</sequence>
<keyword evidence="5" id="KW-0464">Manganese</keyword>
<gene>
    <name evidence="10" type="ORF">SCP_0301440</name>
</gene>
<dbReference type="CDD" id="cd01085">
    <property type="entry name" value="APP"/>
    <property type="match status" value="1"/>
</dbReference>
<dbReference type="STRING" id="139825.A0A401GE25"/>
<dbReference type="AlphaFoldDB" id="A0A401GE25"/>
<dbReference type="InterPro" id="IPR033740">
    <property type="entry name" value="Pept_M24B"/>
</dbReference>
<dbReference type="RefSeq" id="XP_027611342.1">
    <property type="nucleotide sequence ID" value="XM_027755541.1"/>
</dbReference>
<comment type="caution">
    <text evidence="10">The sequence shown here is derived from an EMBL/GenBank/DDBJ whole genome shotgun (WGS) entry which is preliminary data.</text>
</comment>
<feature type="domain" description="Creatinase N-terminal" evidence="8">
    <location>
        <begin position="268"/>
        <end position="392"/>
    </location>
</feature>
<dbReference type="EMBL" id="BFAD01000003">
    <property type="protein sequence ID" value="GBE80429.1"/>
    <property type="molecule type" value="Genomic_DNA"/>
</dbReference>
<keyword evidence="3" id="KW-0479">Metal-binding</keyword>
<dbReference type="SUPFAM" id="SSF55920">
    <property type="entry name" value="Creatinase/aminopeptidase"/>
    <property type="match status" value="1"/>
</dbReference>
<accession>A0A401GE25</accession>
<dbReference type="InterPro" id="IPR000587">
    <property type="entry name" value="Creatinase_N"/>
</dbReference>
<feature type="compositionally biased region" description="Pro residues" evidence="6">
    <location>
        <begin position="1"/>
        <end position="15"/>
    </location>
</feature>
<dbReference type="FunFam" id="3.40.350.10:FF:000003">
    <property type="entry name" value="Xaa-pro aminopeptidase P"/>
    <property type="match status" value="1"/>
</dbReference>
<dbReference type="InterPro" id="IPR032416">
    <property type="entry name" value="Peptidase_M24_C"/>
</dbReference>